<sequence length="111" mass="12396">MGGRKSYYDPGGTYSCYATHHGDKTLMGLCHFFKIECNNGAKKYHALCAPFAQIKSLVIAGAIYPRYATVLLGLDIRYRACEDLKNLAVEKFTFGYRSRLELDSGVSSKKN</sequence>
<accession>A0A4Y2L3G8</accession>
<reference evidence="1 2" key="1">
    <citation type="journal article" date="2019" name="Sci. Rep.">
        <title>Orb-weaving spider Araneus ventricosus genome elucidates the spidroin gene catalogue.</title>
        <authorList>
            <person name="Kono N."/>
            <person name="Nakamura H."/>
            <person name="Ohtoshi R."/>
            <person name="Moran D.A.P."/>
            <person name="Shinohara A."/>
            <person name="Yoshida Y."/>
            <person name="Fujiwara M."/>
            <person name="Mori M."/>
            <person name="Tomita M."/>
            <person name="Arakawa K."/>
        </authorList>
    </citation>
    <scope>NUCLEOTIDE SEQUENCE [LARGE SCALE GENOMIC DNA]</scope>
</reference>
<gene>
    <name evidence="1" type="ORF">AVEN_219250_1</name>
</gene>
<comment type="caution">
    <text evidence="1">The sequence shown here is derived from an EMBL/GenBank/DDBJ whole genome shotgun (WGS) entry which is preliminary data.</text>
</comment>
<name>A0A4Y2L3G8_ARAVE</name>
<dbReference type="EMBL" id="BGPR01005321">
    <property type="protein sequence ID" value="GBN09114.1"/>
    <property type="molecule type" value="Genomic_DNA"/>
</dbReference>
<keyword evidence="2" id="KW-1185">Reference proteome</keyword>
<proteinExistence type="predicted"/>
<protein>
    <submittedName>
        <fullName evidence="1">Uncharacterized protein</fullName>
    </submittedName>
</protein>
<dbReference type="Proteomes" id="UP000499080">
    <property type="component" value="Unassembled WGS sequence"/>
</dbReference>
<organism evidence="1 2">
    <name type="scientific">Araneus ventricosus</name>
    <name type="common">Orbweaver spider</name>
    <name type="synonym">Epeira ventricosa</name>
    <dbReference type="NCBI Taxonomy" id="182803"/>
    <lineage>
        <taxon>Eukaryota</taxon>
        <taxon>Metazoa</taxon>
        <taxon>Ecdysozoa</taxon>
        <taxon>Arthropoda</taxon>
        <taxon>Chelicerata</taxon>
        <taxon>Arachnida</taxon>
        <taxon>Araneae</taxon>
        <taxon>Araneomorphae</taxon>
        <taxon>Entelegynae</taxon>
        <taxon>Araneoidea</taxon>
        <taxon>Araneidae</taxon>
        <taxon>Araneus</taxon>
    </lineage>
</organism>
<evidence type="ECO:0000313" key="2">
    <source>
        <dbReference type="Proteomes" id="UP000499080"/>
    </source>
</evidence>
<evidence type="ECO:0000313" key="1">
    <source>
        <dbReference type="EMBL" id="GBN09114.1"/>
    </source>
</evidence>
<dbReference type="AlphaFoldDB" id="A0A4Y2L3G8"/>